<dbReference type="EMBL" id="JAAKYA010000053">
    <property type="protein sequence ID" value="NGO39386.1"/>
    <property type="molecule type" value="Genomic_DNA"/>
</dbReference>
<organism evidence="1 2">
    <name type="scientific">Limisphaera ngatamarikiensis</name>
    <dbReference type="NCBI Taxonomy" id="1324935"/>
    <lineage>
        <taxon>Bacteria</taxon>
        <taxon>Pseudomonadati</taxon>
        <taxon>Verrucomicrobiota</taxon>
        <taxon>Verrucomicrobiia</taxon>
        <taxon>Limisphaerales</taxon>
        <taxon>Limisphaeraceae</taxon>
        <taxon>Limisphaera</taxon>
    </lineage>
</organism>
<evidence type="ECO:0000313" key="1">
    <source>
        <dbReference type="EMBL" id="NGO39386.1"/>
    </source>
</evidence>
<dbReference type="Proteomes" id="UP000477311">
    <property type="component" value="Unassembled WGS sequence"/>
</dbReference>
<keyword evidence="2" id="KW-1185">Reference proteome</keyword>
<accession>A0A6M1RI92</accession>
<proteinExistence type="predicted"/>
<protein>
    <submittedName>
        <fullName evidence="1">Uncharacterized protein</fullName>
    </submittedName>
</protein>
<reference evidence="1 2" key="1">
    <citation type="submission" date="2020-02" db="EMBL/GenBank/DDBJ databases">
        <title>Draft genome sequence of Limisphaera ngatamarikiensis NGM72.4T, a thermophilic Verrucomicrobia grouped in subdivision 3.</title>
        <authorList>
            <person name="Carere C.R."/>
            <person name="Steen J."/>
            <person name="Hugenholtz P."/>
            <person name="Stott M.B."/>
        </authorList>
    </citation>
    <scope>NUCLEOTIDE SEQUENCE [LARGE SCALE GENOMIC DNA]</scope>
    <source>
        <strain evidence="1 2">NGM72.4</strain>
    </source>
</reference>
<sequence>MNLDDALKSSHPNEPRWHHAIGLWSSKHHGEAVARVEVHPASSTQINEVLEKLEWLREWLKGEGMKPANVPRAGFYWLASGGRVAITPHSLQARKIAAKGLLGPMRILHL</sequence>
<comment type="caution">
    <text evidence="1">The sequence shown here is derived from an EMBL/GenBank/DDBJ whole genome shotgun (WGS) entry which is preliminary data.</text>
</comment>
<gene>
    <name evidence="1" type="ORF">G4L39_08240</name>
</gene>
<evidence type="ECO:0000313" key="2">
    <source>
        <dbReference type="Proteomes" id="UP000477311"/>
    </source>
</evidence>
<dbReference type="AlphaFoldDB" id="A0A6M1RI92"/>
<name>A0A6M1RI92_9BACT</name>